<dbReference type="InterPro" id="IPR018834">
    <property type="entry name" value="DNA/RNA-bd_Est1-type"/>
</dbReference>
<dbReference type="GO" id="GO:0070034">
    <property type="term" value="F:telomerase RNA binding"/>
    <property type="evidence" value="ECO:0007669"/>
    <property type="project" value="TreeGrafter"/>
</dbReference>
<dbReference type="SUPFAM" id="SSF48452">
    <property type="entry name" value="TPR-like"/>
    <property type="match status" value="1"/>
</dbReference>
<feature type="region of interest" description="Disordered" evidence="7">
    <location>
        <begin position="99"/>
        <end position="180"/>
    </location>
</feature>
<evidence type="ECO:0000256" key="4">
    <source>
        <dbReference type="ARBA" id="ARBA00023161"/>
    </source>
</evidence>
<dbReference type="SUPFAM" id="SSF88723">
    <property type="entry name" value="PIN domain-like"/>
    <property type="match status" value="1"/>
</dbReference>
<dbReference type="Proteomes" id="UP000478052">
    <property type="component" value="Unassembled WGS sequence"/>
</dbReference>
<dbReference type="Pfam" id="PF13638">
    <property type="entry name" value="PIN_4"/>
    <property type="match status" value="1"/>
</dbReference>
<evidence type="ECO:0000256" key="2">
    <source>
        <dbReference type="ARBA" id="ARBA00004496"/>
    </source>
</evidence>
<evidence type="ECO:0000313" key="10">
    <source>
        <dbReference type="EMBL" id="KAF0767715.1"/>
    </source>
</evidence>
<dbReference type="OrthoDB" id="2017974at2759"/>
<dbReference type="InterPro" id="IPR045153">
    <property type="entry name" value="Est1/Ebs1-like"/>
</dbReference>
<feature type="compositionally biased region" description="Basic and acidic residues" evidence="7">
    <location>
        <begin position="357"/>
        <end position="367"/>
    </location>
</feature>
<reference evidence="10 11" key="1">
    <citation type="submission" date="2019-08" db="EMBL/GenBank/DDBJ databases">
        <title>Whole genome of Aphis craccivora.</title>
        <authorList>
            <person name="Voronova N.V."/>
            <person name="Shulinski R.S."/>
            <person name="Bandarenka Y.V."/>
            <person name="Zhorov D.G."/>
            <person name="Warner D."/>
        </authorList>
    </citation>
    <scope>NUCLEOTIDE SEQUENCE [LARGE SCALE GENOMIC DNA]</scope>
    <source>
        <strain evidence="10">180601</strain>
        <tissue evidence="10">Whole Body</tissue>
    </source>
</reference>
<feature type="region of interest" description="Disordered" evidence="7">
    <location>
        <begin position="330"/>
        <end position="407"/>
    </location>
</feature>
<keyword evidence="8" id="KW-0472">Membrane</keyword>
<dbReference type="SMART" id="SM00670">
    <property type="entry name" value="PINc"/>
    <property type="match status" value="1"/>
</dbReference>
<accession>A0A6G0ZAT8</accession>
<feature type="compositionally biased region" description="Polar residues" evidence="7">
    <location>
        <begin position="385"/>
        <end position="395"/>
    </location>
</feature>
<gene>
    <name evidence="10" type="ORF">FWK35_00017033</name>
</gene>
<evidence type="ECO:0000256" key="6">
    <source>
        <dbReference type="SAM" id="Coils"/>
    </source>
</evidence>
<dbReference type="InterPro" id="IPR002716">
    <property type="entry name" value="PIN_dom"/>
</dbReference>
<keyword evidence="8" id="KW-1133">Transmembrane helix</keyword>
<evidence type="ECO:0000313" key="11">
    <source>
        <dbReference type="Proteomes" id="UP000478052"/>
    </source>
</evidence>
<evidence type="ECO:0000256" key="1">
    <source>
        <dbReference type="ARBA" id="ARBA00004123"/>
    </source>
</evidence>
<feature type="compositionally biased region" description="Basic and acidic residues" evidence="7">
    <location>
        <begin position="121"/>
        <end position="155"/>
    </location>
</feature>
<dbReference type="Pfam" id="PF10373">
    <property type="entry name" value="EST1_DNA_bind"/>
    <property type="match status" value="1"/>
</dbReference>
<organism evidence="10 11">
    <name type="scientific">Aphis craccivora</name>
    <name type="common">Cowpea aphid</name>
    <dbReference type="NCBI Taxonomy" id="307492"/>
    <lineage>
        <taxon>Eukaryota</taxon>
        <taxon>Metazoa</taxon>
        <taxon>Ecdysozoa</taxon>
        <taxon>Arthropoda</taxon>
        <taxon>Hexapoda</taxon>
        <taxon>Insecta</taxon>
        <taxon>Pterygota</taxon>
        <taxon>Neoptera</taxon>
        <taxon>Paraneoptera</taxon>
        <taxon>Hemiptera</taxon>
        <taxon>Sternorrhyncha</taxon>
        <taxon>Aphidomorpha</taxon>
        <taxon>Aphidoidea</taxon>
        <taxon>Aphididae</taxon>
        <taxon>Aphidini</taxon>
        <taxon>Aphis</taxon>
        <taxon>Aphis</taxon>
    </lineage>
</organism>
<keyword evidence="11" id="KW-1185">Reference proteome</keyword>
<feature type="region of interest" description="Disordered" evidence="7">
    <location>
        <begin position="476"/>
        <end position="580"/>
    </location>
</feature>
<feature type="compositionally biased region" description="Basic and acidic residues" evidence="7">
    <location>
        <begin position="967"/>
        <end position="976"/>
    </location>
</feature>
<evidence type="ECO:0000256" key="8">
    <source>
        <dbReference type="SAM" id="Phobius"/>
    </source>
</evidence>
<evidence type="ECO:0000256" key="3">
    <source>
        <dbReference type="ARBA" id="ARBA00022490"/>
    </source>
</evidence>
<protein>
    <submittedName>
        <fullName evidence="10">Telomerase-binding protein EST1A-like isoform X1</fullName>
    </submittedName>
</protein>
<dbReference type="Gene3D" id="1.25.40.10">
    <property type="entry name" value="Tetratricopeptide repeat domain"/>
    <property type="match status" value="1"/>
</dbReference>
<feature type="domain" description="PIN" evidence="9">
    <location>
        <begin position="1365"/>
        <end position="1519"/>
    </location>
</feature>
<keyword evidence="5" id="KW-0539">Nucleus</keyword>
<comment type="subcellular location">
    <subcellularLocation>
        <location evidence="2">Cytoplasm</location>
    </subcellularLocation>
    <subcellularLocation>
        <location evidence="1">Nucleus</location>
    </subcellularLocation>
</comment>
<evidence type="ECO:0000259" key="9">
    <source>
        <dbReference type="SMART" id="SM00670"/>
    </source>
</evidence>
<feature type="transmembrane region" description="Helical" evidence="8">
    <location>
        <begin position="28"/>
        <end position="47"/>
    </location>
</feature>
<feature type="region of interest" description="Disordered" evidence="7">
    <location>
        <begin position="933"/>
        <end position="997"/>
    </location>
</feature>
<dbReference type="PANTHER" id="PTHR15696">
    <property type="entry name" value="SMG-7 SUPPRESSOR WITH MORPHOLOGICAL EFFECT ON GENITALIA PROTEIN 7"/>
    <property type="match status" value="1"/>
</dbReference>
<proteinExistence type="predicted"/>
<feature type="region of interest" description="Disordered" evidence="7">
    <location>
        <begin position="268"/>
        <end position="290"/>
    </location>
</feature>
<dbReference type="InterPro" id="IPR029060">
    <property type="entry name" value="PIN-like_dom_sf"/>
</dbReference>
<dbReference type="GO" id="GO:0005737">
    <property type="term" value="C:cytoplasm"/>
    <property type="evidence" value="ECO:0007669"/>
    <property type="project" value="UniProtKB-SubCell"/>
</dbReference>
<feature type="compositionally biased region" description="Basic and acidic residues" evidence="7">
    <location>
        <begin position="563"/>
        <end position="574"/>
    </location>
</feature>
<dbReference type="GO" id="GO:0042162">
    <property type="term" value="F:telomeric DNA binding"/>
    <property type="evidence" value="ECO:0007669"/>
    <property type="project" value="TreeGrafter"/>
</dbReference>
<sequence>MSICFCLCANNDYLTSEKKIIRSAFNSYLQLPTIILLLFVCLSRIFLDCFFDDSPYGSNEVVFLVLTMANLEEDLSRMSIGDDSSNKFGRKDKFPREVEIYRPGSGPLKRSGNSRQDAEDDDKRSGFDRDLESSKKSDFIPNKHFENPSRKKENFPRGQKMNGVAADNYSTFNLKRKQHKKTQLFYEPPNEWSSDKRSDRPRVNFVNHNDSKGDDENWRAHKTPNVVVVPPKLVKKVDEKPIVLEKITAPVDVIPTMVTNTRVNTVQNNTDKTSGFGNKKREEKKVPSKSIPSSLLMNYEKLPPRLRKKLCDDYHISMEEVETMLMNGLSSQDEHHKPNSSYQSRSQTLPPRSGKGRFNEPQRHEQVFYRTNSNQPPPKTEMRRQQTAITNSSTESSRRGVDFEQTKVYNSHHELKTVDHNTRDDTENNCSVSIKQSIESAVLLPSGTINWAEEVERAENMSKVAEDSKKEIQRLENAEKTLNSPRDRKQRRGASKDRNCINTLHQRDQPSSSTHSNWHSQSNDNSESLNSNGGSWRKEKPKSIRNCSTDRSRNRSRNRRHRNNSEKSAPHKTENIGGIIKLPPNVNVNASNASDNKSLSLNGYLNKTVTATTSQSSYPAKQLFNPNNPNKPIVISPKQQNVRAGYPPANIEPHHAKEHFSMNTTNAQQYSGAHYGSAPPAWYDPYTESYRSSIYPVLLLDIKKADSIIGNLVFEPNMLQNWPIINSCREFLKDSLKELLKSDMKFCQRENIETHFWKILYHNIIEHLKKLINEDSPELVKDYTTLLMNLIEEGMKYMNDLLKLLEKHYNFNLDDYVSLSCLSTKKLGNVGLALISSQKLYISLGDLARYKDIMNHSTNYVIAKQWYTKANQINPKNGRPYNQLALLAVYEKRKLDAVYYYMRSLMASNPFQSAKDSLLSLFEEYRRKYEMTDRKRLEDRERREREKAKEKESSMSSKEKYSKRRKEIWIHPDGSKRSHRTTSSTEPTQDIDEEELSKLSQSEVNKRFIVSFLHVHGKLFTKVGMETFQDTALQMLREFRKLLSNTPIPIITTRFLQYLALNMFSIEYSRPKETHVEQGYWSTVHECALAMSLQMFSLIVDRCNQLLKDILNKDDGSTAKQLIGSDIDFLLPPIKVWCDWLLCNSKVWNPPPSCSDYKLSGTGDCWCRLASLVNNLEKFQEHFKLVLNEPDESDPNLKQQLKLPEDSMFSGFTPIIGYELKPVFITTTSDRDLSELTHRVNCILFFGTEFLCGTEPPVFKLHKTDTGASEYISVVETASPKDDSEDDEMCFESWIDEENGLKSRPSEDKSVSELKVKPISNEIQKLLSRKEELEQKQRNEELRQKRVQEILKQASYCIEIEIKPHFVVPDTNCFIDYLPQLEKLIYSLSHAQEHTCTLMIPTVVLIELEGLAKGGWVRDSVCDAAKHALKILKNIDSAAVKFVTTKGSSFKSTTCFEEENNFVCFVGLVGNNDDKILATCLSLCKNNSQLSVDNLPVEGEPKKIFRDVVLLTEDRNLRVKALSSDMPVRAVMDFINWLNFTSS</sequence>
<dbReference type="GO" id="GO:0005697">
    <property type="term" value="C:telomerase holoenzyme complex"/>
    <property type="evidence" value="ECO:0007669"/>
    <property type="project" value="TreeGrafter"/>
</dbReference>
<feature type="coiled-coil region" evidence="6">
    <location>
        <begin position="1316"/>
        <end position="1350"/>
    </location>
</feature>
<keyword evidence="3" id="KW-0963">Cytoplasm</keyword>
<feature type="compositionally biased region" description="Basic and acidic residues" evidence="7">
    <location>
        <begin position="536"/>
        <end position="553"/>
    </location>
</feature>
<keyword evidence="6" id="KW-0175">Coiled coil</keyword>
<keyword evidence="4" id="KW-0866">Nonsense-mediated mRNA decay</keyword>
<keyword evidence="8" id="KW-0812">Transmembrane</keyword>
<dbReference type="GO" id="GO:0000184">
    <property type="term" value="P:nuclear-transcribed mRNA catabolic process, nonsense-mediated decay"/>
    <property type="evidence" value="ECO:0007669"/>
    <property type="project" value="UniProtKB-KW"/>
</dbReference>
<feature type="compositionally biased region" description="Basic and acidic residues" evidence="7">
    <location>
        <begin position="933"/>
        <end position="960"/>
    </location>
</feature>
<dbReference type="InterPro" id="IPR019458">
    <property type="entry name" value="Est1-like_N"/>
</dbReference>
<evidence type="ECO:0000256" key="7">
    <source>
        <dbReference type="SAM" id="MobiDB-lite"/>
    </source>
</evidence>
<feature type="compositionally biased region" description="Polar residues" evidence="7">
    <location>
        <begin position="524"/>
        <end position="534"/>
    </location>
</feature>
<dbReference type="EMBL" id="VUJU01000909">
    <property type="protein sequence ID" value="KAF0767715.1"/>
    <property type="molecule type" value="Genomic_DNA"/>
</dbReference>
<dbReference type="PANTHER" id="PTHR15696:SF0">
    <property type="entry name" value="TELOMERASE-BINDING PROTEIN EST1A"/>
    <property type="match status" value="1"/>
</dbReference>
<feature type="compositionally biased region" description="Low complexity" evidence="7">
    <location>
        <begin position="511"/>
        <end position="523"/>
    </location>
</feature>
<feature type="compositionally biased region" description="Polar residues" evidence="7">
    <location>
        <begin position="339"/>
        <end position="350"/>
    </location>
</feature>
<comment type="caution">
    <text evidence="10">The sequence shown here is derived from an EMBL/GenBank/DDBJ whole genome shotgun (WGS) entry which is preliminary data.</text>
</comment>
<dbReference type="Gene3D" id="3.40.50.1010">
    <property type="entry name" value="5'-nuclease"/>
    <property type="match status" value="1"/>
</dbReference>
<evidence type="ECO:0000256" key="5">
    <source>
        <dbReference type="ARBA" id="ARBA00023242"/>
    </source>
</evidence>
<name>A0A6G0ZAT8_APHCR</name>
<dbReference type="InterPro" id="IPR011990">
    <property type="entry name" value="TPR-like_helical_dom_sf"/>
</dbReference>
<feature type="compositionally biased region" description="Basic and acidic residues" evidence="7">
    <location>
        <begin position="396"/>
        <end position="407"/>
    </location>
</feature>
<dbReference type="Pfam" id="PF10374">
    <property type="entry name" value="EST1"/>
    <property type="match status" value="1"/>
</dbReference>